<evidence type="ECO:0000256" key="1">
    <source>
        <dbReference type="SAM" id="MobiDB-lite"/>
    </source>
</evidence>
<protein>
    <submittedName>
        <fullName evidence="2">Uncharacterized protein</fullName>
    </submittedName>
</protein>
<proteinExistence type="predicted"/>
<organism evidence="2 3">
    <name type="scientific">Sideroxyarcus emersonii</name>
    <dbReference type="NCBI Taxonomy" id="2764705"/>
    <lineage>
        <taxon>Bacteria</taxon>
        <taxon>Pseudomonadati</taxon>
        <taxon>Pseudomonadota</taxon>
        <taxon>Betaproteobacteria</taxon>
        <taxon>Nitrosomonadales</taxon>
        <taxon>Gallionellaceae</taxon>
        <taxon>Sideroxyarcus</taxon>
    </lineage>
</organism>
<accession>A0AAN1X9E5</accession>
<gene>
    <name evidence="2" type="ORF">MIZ01_1135</name>
</gene>
<dbReference type="EMBL" id="AP023423">
    <property type="protein sequence ID" value="BCK87357.1"/>
    <property type="molecule type" value="Genomic_DNA"/>
</dbReference>
<sequence>MPFEDDLRNFINLTHAYAWRQAKTVGKVPDEPGLVSAFIAKPMLDELERLVKAELGASTTVLVDGIFTHKTPTVRPMVAPNSNSVEIADLMLVRQHVNPNTGVPISGRAFLLQAKRNTVPNSGNVAAGNPLIQFNLYQNWPPFEGTTRLSQGAANSANWRFPNIPGNPYGRYLAVLDGNAFVPAVAPPVWQGCPARNAQFAPYTFPAEGSWGYGEIGPLTTPAAGVNCGTDFALLLAKFIKGNAGVPFTPGLWSQTDHWSTFVTEMLDHALSTNYTYLSARTGITQPTKRMGGISSFVAAQPILELLRRRYSVGFNKVLARRFWDIDKFDGWLPWIYWPWPDGKFFVSYRDIIRAIAREDDGDVLPPKVGNEQPPDEPGFPSLLSIVTIGDETPEGLKG</sequence>
<keyword evidence="3" id="KW-1185">Reference proteome</keyword>
<dbReference type="AlphaFoldDB" id="A0AAN1X9E5"/>
<reference evidence="2 3" key="1">
    <citation type="journal article" date="2022" name="Int. J. Syst. Evol. Microbiol.">
        <title>&lt;i&gt;Sideroxyarcus emersonii&lt;/i&gt; gen. nov. sp. nov., a neutrophilic, microaerobic iron- and thiosulfate-oxidizing bacterium isolated from iron-rich wetland sediment.</title>
        <authorList>
            <person name="Kato S."/>
            <person name="Itoh T."/>
            <person name="Iino T."/>
            <person name="Ohkuma M."/>
        </authorList>
    </citation>
    <scope>NUCLEOTIDE SEQUENCE [LARGE SCALE GENOMIC DNA]</scope>
    <source>
        <strain evidence="2 3">MIZ01</strain>
    </source>
</reference>
<evidence type="ECO:0000313" key="3">
    <source>
        <dbReference type="Proteomes" id="UP001320326"/>
    </source>
</evidence>
<feature type="region of interest" description="Disordered" evidence="1">
    <location>
        <begin position="363"/>
        <end position="383"/>
    </location>
</feature>
<name>A0AAN1X9E5_9PROT</name>
<dbReference type="RefSeq" id="WP_237248474.1">
    <property type="nucleotide sequence ID" value="NZ_AP023423.1"/>
</dbReference>
<dbReference type="Proteomes" id="UP001320326">
    <property type="component" value="Chromosome"/>
</dbReference>
<evidence type="ECO:0000313" key="2">
    <source>
        <dbReference type="EMBL" id="BCK87357.1"/>
    </source>
</evidence>
<dbReference type="KEGG" id="seme:MIZ01_1135"/>